<feature type="domain" description="F-box" evidence="1">
    <location>
        <begin position="24"/>
        <end position="70"/>
    </location>
</feature>
<dbReference type="Gene3D" id="1.20.1280.50">
    <property type="match status" value="1"/>
</dbReference>
<dbReference type="SMART" id="SM00256">
    <property type="entry name" value="FBOX"/>
    <property type="match status" value="1"/>
</dbReference>
<sequence length="442" mass="50660">MTLSIKKRIKRLNKSTCESDKRIDFTRSLFSKELVLKVFGFLSSSDLVQCAAVNYRWFQIANDELLWKPLFIKTFSTHEKPTAIRYGGSWKTKYRIHHNWLLGNYNINDVVQRPDDSTPHHIQFLHDVLFISQRHTIDIWQYRKERSSRISQLNASTSQVCYLKLVDHQPTVRFLIASYADGQLCIWQINGLSSADLAITHQLSHMAHPAVSLDMHYPLLAIYTVQKTLVVYRLDGPELVEIACLQSPMDWSPVIMDIQPMRSPGRWQVVLCFGSSSSHSGPSSVGIQEMIFSDSRLLSSRQGMYTYPMSLSCASLDQITSMVYAAPYLITAHPNNTMKQYRITNRGRHLDISFQQTLYGHTCRVDALAIAKQKLISGDRSGIKIWDLARQQQVMTLNIYPDQSSMNELPESSIRTLGFDEDKIVAVVNDNNNAFVRLWSFN</sequence>
<dbReference type="Pfam" id="PF12937">
    <property type="entry name" value="F-box-like"/>
    <property type="match status" value="1"/>
</dbReference>
<dbReference type="InterPro" id="IPR015943">
    <property type="entry name" value="WD40/YVTN_repeat-like_dom_sf"/>
</dbReference>
<dbReference type="PROSITE" id="PS50181">
    <property type="entry name" value="FBOX"/>
    <property type="match status" value="1"/>
</dbReference>
<protein>
    <submittedName>
        <fullName evidence="2">F-box/WD repeat-containing protein 7</fullName>
    </submittedName>
</protein>
<comment type="caution">
    <text evidence="2">The sequence shown here is derived from an EMBL/GenBank/DDBJ whole genome shotgun (WGS) entry which is preliminary data.</text>
</comment>
<dbReference type="InterPro" id="IPR036047">
    <property type="entry name" value="F-box-like_dom_sf"/>
</dbReference>
<dbReference type="OrthoDB" id="3219396at2759"/>
<gene>
    <name evidence="2" type="primary">FBXW7</name>
    <name evidence="2" type="ORF">A0J61_09161</name>
</gene>
<dbReference type="Proteomes" id="UP000093000">
    <property type="component" value="Unassembled WGS sequence"/>
</dbReference>
<dbReference type="InterPro" id="IPR001810">
    <property type="entry name" value="F-box_dom"/>
</dbReference>
<dbReference type="Pfam" id="PF25499">
    <property type="entry name" value="Beta-prop_pof12"/>
    <property type="match status" value="1"/>
</dbReference>
<name>A0A1C7N136_9FUNG</name>
<dbReference type="STRING" id="101091.A0A1C7N136"/>
<dbReference type="InParanoid" id="A0A1C7N136"/>
<dbReference type="InterPro" id="IPR036322">
    <property type="entry name" value="WD40_repeat_dom_sf"/>
</dbReference>
<dbReference type="Gene3D" id="2.130.10.10">
    <property type="entry name" value="YVTN repeat-like/Quinoprotein amine dehydrogenase"/>
    <property type="match status" value="2"/>
</dbReference>
<dbReference type="SMART" id="SM00320">
    <property type="entry name" value="WD40"/>
    <property type="match status" value="3"/>
</dbReference>
<proteinExistence type="predicted"/>
<dbReference type="InterPro" id="IPR001680">
    <property type="entry name" value="WD40_rpt"/>
</dbReference>
<dbReference type="EMBL" id="LUGH01000786">
    <property type="protein sequence ID" value="OBZ82793.1"/>
    <property type="molecule type" value="Genomic_DNA"/>
</dbReference>
<dbReference type="AlphaFoldDB" id="A0A1C7N136"/>
<organism evidence="2 3">
    <name type="scientific">Choanephora cucurbitarum</name>
    <dbReference type="NCBI Taxonomy" id="101091"/>
    <lineage>
        <taxon>Eukaryota</taxon>
        <taxon>Fungi</taxon>
        <taxon>Fungi incertae sedis</taxon>
        <taxon>Mucoromycota</taxon>
        <taxon>Mucoromycotina</taxon>
        <taxon>Mucoromycetes</taxon>
        <taxon>Mucorales</taxon>
        <taxon>Mucorineae</taxon>
        <taxon>Choanephoraceae</taxon>
        <taxon>Choanephoroideae</taxon>
        <taxon>Choanephora</taxon>
    </lineage>
</organism>
<accession>A0A1C7N136</accession>
<evidence type="ECO:0000313" key="3">
    <source>
        <dbReference type="Proteomes" id="UP000093000"/>
    </source>
</evidence>
<dbReference type="SUPFAM" id="SSF50978">
    <property type="entry name" value="WD40 repeat-like"/>
    <property type="match status" value="1"/>
</dbReference>
<evidence type="ECO:0000313" key="2">
    <source>
        <dbReference type="EMBL" id="OBZ82793.1"/>
    </source>
</evidence>
<dbReference type="SUPFAM" id="SSF81383">
    <property type="entry name" value="F-box domain"/>
    <property type="match status" value="1"/>
</dbReference>
<evidence type="ECO:0000259" key="1">
    <source>
        <dbReference type="PROSITE" id="PS50181"/>
    </source>
</evidence>
<reference evidence="2 3" key="1">
    <citation type="submission" date="2016-03" db="EMBL/GenBank/DDBJ databases">
        <title>Choanephora cucurbitarum.</title>
        <authorList>
            <person name="Min B."/>
            <person name="Park H."/>
            <person name="Park J.-H."/>
            <person name="Shin H.-D."/>
            <person name="Choi I.-G."/>
        </authorList>
    </citation>
    <scope>NUCLEOTIDE SEQUENCE [LARGE SCALE GENOMIC DNA]</scope>
    <source>
        <strain evidence="2 3">KUS-F28377</strain>
    </source>
</reference>
<keyword evidence="3" id="KW-1185">Reference proteome</keyword>